<dbReference type="SUPFAM" id="SSF55874">
    <property type="entry name" value="ATPase domain of HSP90 chaperone/DNA topoisomerase II/histidine kinase"/>
    <property type="match status" value="1"/>
</dbReference>
<comment type="caution">
    <text evidence="1">The sequence shown here is derived from an EMBL/GenBank/DDBJ whole genome shotgun (WGS) entry which is preliminary data.</text>
</comment>
<dbReference type="Gene3D" id="3.30.565.10">
    <property type="entry name" value="Histidine kinase-like ATPase, C-terminal domain"/>
    <property type="match status" value="1"/>
</dbReference>
<dbReference type="Proteomes" id="UP001321125">
    <property type="component" value="Unassembled WGS sequence"/>
</dbReference>
<evidence type="ECO:0000313" key="2">
    <source>
        <dbReference type="Proteomes" id="UP001321125"/>
    </source>
</evidence>
<evidence type="ECO:0000313" key="1">
    <source>
        <dbReference type="EMBL" id="MCZ0927433.1"/>
    </source>
</evidence>
<reference evidence="1 2" key="1">
    <citation type="submission" date="2022-02" db="EMBL/GenBank/DDBJ databases">
        <title>Study of halophilic communities from a Mexican lake.</title>
        <authorList>
            <person name="Hernandez-Soto L.M."/>
            <person name="Martinez-Abarca F."/>
            <person name="Ramirez-Saad H.C."/>
            <person name="Aguirre-Garrido J.F."/>
        </authorList>
    </citation>
    <scope>NUCLEOTIDE SEQUENCE [LARGE SCALE GENOMIC DNA]</scope>
    <source>
        <strain evidence="1 2">Hjan13</strain>
    </source>
</reference>
<gene>
    <name evidence="1" type="ORF">L0635_10095</name>
</gene>
<dbReference type="RefSeq" id="WP_268901775.1">
    <property type="nucleotide sequence ID" value="NZ_JAKNQT010000002.1"/>
</dbReference>
<keyword evidence="2" id="KW-1185">Reference proteome</keyword>
<evidence type="ECO:0008006" key="3">
    <source>
        <dbReference type="Google" id="ProtNLM"/>
    </source>
</evidence>
<proteinExistence type="predicted"/>
<protein>
    <recommendedName>
        <fullName evidence="3">Histidine kinase/HSP90-like ATPase domain-containing protein</fullName>
    </recommendedName>
</protein>
<organism evidence="1 2">
    <name type="scientific">Vreelandella janggokensis</name>
    <dbReference type="NCBI Taxonomy" id="370767"/>
    <lineage>
        <taxon>Bacteria</taxon>
        <taxon>Pseudomonadati</taxon>
        <taxon>Pseudomonadota</taxon>
        <taxon>Gammaproteobacteria</taxon>
        <taxon>Oceanospirillales</taxon>
        <taxon>Halomonadaceae</taxon>
        <taxon>Vreelandella</taxon>
    </lineage>
</organism>
<dbReference type="InterPro" id="IPR036890">
    <property type="entry name" value="HATPase_C_sf"/>
</dbReference>
<name>A0ABT4IUT7_9GAMM</name>
<dbReference type="EMBL" id="JAKNQU010000003">
    <property type="protein sequence ID" value="MCZ0927433.1"/>
    <property type="molecule type" value="Genomic_DNA"/>
</dbReference>
<accession>A0ABT4IUT7</accession>
<sequence length="65" mass="7024">MPAKDLAKLGERGIRLDERPPGYGLGLSILAQLIARYSGITHFAKSPLGGLRVTVCLPLTHIKQD</sequence>